<dbReference type="Proteomes" id="UP000216363">
    <property type="component" value="Unassembled WGS sequence"/>
</dbReference>
<accession>A0A256GRC2</accession>
<name>A0A256GRC2_9HYPH</name>
<reference evidence="1 2" key="1">
    <citation type="submission" date="2017-07" db="EMBL/GenBank/DDBJ databases">
        <title>Draft genome of Ochrobactrum lupini type strain LUP21.</title>
        <authorList>
            <person name="Krzyzanowska D.M."/>
            <person name="Jafra S."/>
        </authorList>
    </citation>
    <scope>NUCLEOTIDE SEQUENCE [LARGE SCALE GENOMIC DNA]</scope>
    <source>
        <strain evidence="1 2">LUP21</strain>
    </source>
</reference>
<protein>
    <submittedName>
        <fullName evidence="1">Uncharacterized protein</fullName>
    </submittedName>
</protein>
<dbReference type="AlphaFoldDB" id="A0A256GRC2"/>
<sequence length="44" mass="5282">MYLFRKSMWTFQETPEVSGFSLSLPLRLDRDVQPKQYPILHRLG</sequence>
<organism evidence="1 2">
    <name type="scientific">Brucella lupini</name>
    <dbReference type="NCBI Taxonomy" id="255457"/>
    <lineage>
        <taxon>Bacteria</taxon>
        <taxon>Pseudomonadati</taxon>
        <taxon>Pseudomonadota</taxon>
        <taxon>Alphaproteobacteria</taxon>
        <taxon>Hyphomicrobiales</taxon>
        <taxon>Brucellaceae</taxon>
        <taxon>Brucella/Ochrobactrum group</taxon>
        <taxon>Brucella</taxon>
    </lineage>
</organism>
<evidence type="ECO:0000313" key="2">
    <source>
        <dbReference type="Proteomes" id="UP000216363"/>
    </source>
</evidence>
<evidence type="ECO:0000313" key="1">
    <source>
        <dbReference type="EMBL" id="OYR29734.1"/>
    </source>
</evidence>
<proteinExistence type="predicted"/>
<dbReference type="EMBL" id="NNRN01000046">
    <property type="protein sequence ID" value="OYR29734.1"/>
    <property type="molecule type" value="Genomic_DNA"/>
</dbReference>
<gene>
    <name evidence="1" type="ORF">CES86_2298</name>
</gene>
<comment type="caution">
    <text evidence="1">The sequence shown here is derived from an EMBL/GenBank/DDBJ whole genome shotgun (WGS) entry which is preliminary data.</text>
</comment>